<evidence type="ECO:0000313" key="8">
    <source>
        <dbReference type="EMBL" id="KAF6003540.1"/>
    </source>
</evidence>
<dbReference type="InterPro" id="IPR011990">
    <property type="entry name" value="TPR-like_helical_dom_sf"/>
</dbReference>
<dbReference type="Pfam" id="PF23241">
    <property type="entry name" value="HAT_PRP39_C"/>
    <property type="match status" value="1"/>
</dbReference>
<evidence type="ECO:0000256" key="4">
    <source>
        <dbReference type="ARBA" id="ARBA00023187"/>
    </source>
</evidence>
<keyword evidence="5" id="KW-0539">Nucleus</keyword>
<gene>
    <name evidence="8" type="ORF">F1559_002106</name>
</gene>
<dbReference type="InterPro" id="IPR003107">
    <property type="entry name" value="HAT"/>
</dbReference>
<dbReference type="Gene3D" id="1.25.40.10">
    <property type="entry name" value="Tetratricopeptide repeat domain"/>
    <property type="match status" value="4"/>
</dbReference>
<dbReference type="Pfam" id="PF05843">
    <property type="entry name" value="Suf"/>
    <property type="match status" value="1"/>
</dbReference>
<name>A0A7J7ILC7_9RHOD</name>
<dbReference type="SMART" id="SM00028">
    <property type="entry name" value="TPR"/>
    <property type="match status" value="11"/>
</dbReference>
<proteinExistence type="predicted"/>
<dbReference type="GO" id="GO:0006417">
    <property type="term" value="P:regulation of translation"/>
    <property type="evidence" value="ECO:0007669"/>
    <property type="project" value="TreeGrafter"/>
</dbReference>
<dbReference type="GO" id="GO:0006397">
    <property type="term" value="P:mRNA processing"/>
    <property type="evidence" value="ECO:0007669"/>
    <property type="project" value="InterPro"/>
</dbReference>
<dbReference type="PROSITE" id="PS50005">
    <property type="entry name" value="TPR"/>
    <property type="match status" value="1"/>
</dbReference>
<dbReference type="PANTHER" id="PTHR44917">
    <property type="entry name" value="PROTEIN HIGH CHLOROPHYLL FLUORESCENT 107"/>
    <property type="match status" value="1"/>
</dbReference>
<evidence type="ECO:0000256" key="6">
    <source>
        <dbReference type="PROSITE-ProRule" id="PRU00339"/>
    </source>
</evidence>
<keyword evidence="6" id="KW-0802">TPR repeat</keyword>
<dbReference type="AlphaFoldDB" id="A0A7J7ILC7"/>
<accession>A0A7J7ILC7</accession>
<evidence type="ECO:0000313" key="9">
    <source>
        <dbReference type="Proteomes" id="UP000530660"/>
    </source>
</evidence>
<evidence type="ECO:0000256" key="2">
    <source>
        <dbReference type="ARBA" id="ARBA00022664"/>
    </source>
</evidence>
<comment type="subcellular location">
    <subcellularLocation>
        <location evidence="1">Nucleus</location>
    </subcellularLocation>
</comment>
<dbReference type="InterPro" id="IPR019734">
    <property type="entry name" value="TPR_rpt"/>
</dbReference>
<evidence type="ECO:0000256" key="1">
    <source>
        <dbReference type="ARBA" id="ARBA00004123"/>
    </source>
</evidence>
<dbReference type="InterPro" id="IPR059164">
    <property type="entry name" value="HAT_PRP39_C"/>
</dbReference>
<comment type="caution">
    <text evidence="8">The sequence shown here is derived from an EMBL/GenBank/DDBJ whole genome shotgun (WGS) entry which is preliminary data.</text>
</comment>
<evidence type="ECO:0000256" key="3">
    <source>
        <dbReference type="ARBA" id="ARBA00022737"/>
    </source>
</evidence>
<sequence>MLYEQALALDPCQGKVWMLLARGWERQRLFEQARNVLRRGIQANPANPFLLQALADLEKILHNWERARKLFAQTLEVEPKFLSTYNSWALMEIDLGNIQKGYELLVRGLQVDPSSTRLLRSLAILEDKHGRSKSAQCILSKALENDQDNPHLLYAVGVLEFKQGNPARARTCFQKAYSCDPTYTKAYLALAQMEEYLGNKEAASQAYLKALCEAKARPLESAVQLDGVGGAVALWQAYARFEERQKNFRSARHIYADAVARFPNDVRLLCEFAKLELRLGNLQPARTLLWRAIEIDDEYPYAYQYLGLLEQTEMQFDAARNVYSRGIERCSASNCETRFPTDTASLYHSWALLEWKCGDRTRARNLFERGLKANRSAGWLWASYARFEADLGNDDLAQHYYARAANATPKDSSIWTSWASFERSRGNHERAQTYARRAIELQRYDQTRSIDPARPLARRRFKP</sequence>
<reference evidence="8 9" key="1">
    <citation type="journal article" date="2020" name="J. Phycol.">
        <title>Comparative genome analysis reveals Cyanidiococcus gen. nov., a new extremophilic red algal genus sister to Cyanidioschyzon (Cyanidioschyzonaceae, Rhodophyta).</title>
        <authorList>
            <person name="Liu S.-L."/>
            <person name="Chiang Y.-R."/>
            <person name="Yoon H.S."/>
            <person name="Fu H.-Y."/>
        </authorList>
    </citation>
    <scope>NUCLEOTIDE SEQUENCE [LARGE SCALE GENOMIC DNA]</scope>
    <source>
        <strain evidence="8 9">THAL066</strain>
    </source>
</reference>
<dbReference type="PANTHER" id="PTHR44917:SF1">
    <property type="entry name" value="PROTEIN HIGH CHLOROPHYLL FLUORESCENT 107"/>
    <property type="match status" value="1"/>
</dbReference>
<dbReference type="GO" id="GO:0005634">
    <property type="term" value="C:nucleus"/>
    <property type="evidence" value="ECO:0007669"/>
    <property type="project" value="UniProtKB-SubCell"/>
</dbReference>
<keyword evidence="4" id="KW-0508">mRNA splicing</keyword>
<dbReference type="Pfam" id="PF13428">
    <property type="entry name" value="TPR_14"/>
    <property type="match status" value="1"/>
</dbReference>
<dbReference type="EMBL" id="VWRR01000006">
    <property type="protein sequence ID" value="KAF6003540.1"/>
    <property type="molecule type" value="Genomic_DNA"/>
</dbReference>
<feature type="domain" description="Suppressor of forked" evidence="7">
    <location>
        <begin position="2"/>
        <end position="199"/>
    </location>
</feature>
<keyword evidence="3" id="KW-0677">Repeat</keyword>
<evidence type="ECO:0000256" key="5">
    <source>
        <dbReference type="ARBA" id="ARBA00023242"/>
    </source>
</evidence>
<dbReference type="SUPFAM" id="SSF48452">
    <property type="entry name" value="TPR-like"/>
    <property type="match status" value="2"/>
</dbReference>
<dbReference type="SMART" id="SM00386">
    <property type="entry name" value="HAT"/>
    <property type="match status" value="8"/>
</dbReference>
<dbReference type="Proteomes" id="UP000530660">
    <property type="component" value="Unassembled WGS sequence"/>
</dbReference>
<protein>
    <recommendedName>
        <fullName evidence="7">Suppressor of forked domain-containing protein</fullName>
    </recommendedName>
</protein>
<dbReference type="GO" id="GO:0003729">
    <property type="term" value="F:mRNA binding"/>
    <property type="evidence" value="ECO:0007669"/>
    <property type="project" value="InterPro"/>
</dbReference>
<organism evidence="8 9">
    <name type="scientific">Cyanidiococcus yangmingshanensis</name>
    <dbReference type="NCBI Taxonomy" id="2690220"/>
    <lineage>
        <taxon>Eukaryota</taxon>
        <taxon>Rhodophyta</taxon>
        <taxon>Bangiophyceae</taxon>
        <taxon>Cyanidiales</taxon>
        <taxon>Cyanidiaceae</taxon>
        <taxon>Cyanidiococcus</taxon>
    </lineage>
</organism>
<evidence type="ECO:0000259" key="7">
    <source>
        <dbReference type="Pfam" id="PF05843"/>
    </source>
</evidence>
<dbReference type="InterPro" id="IPR008847">
    <property type="entry name" value="Suf"/>
</dbReference>
<dbReference type="OrthoDB" id="2624at2759"/>
<keyword evidence="2" id="KW-0507">mRNA processing</keyword>
<keyword evidence="9" id="KW-1185">Reference proteome</keyword>
<dbReference type="InterPro" id="IPR044624">
    <property type="entry name" value="Mbb1-like"/>
</dbReference>
<dbReference type="GO" id="GO:0003727">
    <property type="term" value="F:single-stranded RNA binding"/>
    <property type="evidence" value="ECO:0007669"/>
    <property type="project" value="TreeGrafter"/>
</dbReference>
<feature type="repeat" description="TPR" evidence="6">
    <location>
        <begin position="150"/>
        <end position="183"/>
    </location>
</feature>